<evidence type="ECO:0000256" key="1">
    <source>
        <dbReference type="SAM" id="MobiDB-lite"/>
    </source>
</evidence>
<evidence type="ECO:0000313" key="3">
    <source>
        <dbReference type="Proteomes" id="UP000075391"/>
    </source>
</evidence>
<organism evidence="2 3">
    <name type="scientific">Bdellovibrio bacteriovorus</name>
    <dbReference type="NCBI Taxonomy" id="959"/>
    <lineage>
        <taxon>Bacteria</taxon>
        <taxon>Pseudomonadati</taxon>
        <taxon>Bdellovibrionota</taxon>
        <taxon>Bdellovibrionia</taxon>
        <taxon>Bdellovibrionales</taxon>
        <taxon>Pseudobdellovibrionaceae</taxon>
        <taxon>Bdellovibrio</taxon>
    </lineage>
</organism>
<evidence type="ECO:0000313" key="2">
    <source>
        <dbReference type="EMBL" id="KYG63266.1"/>
    </source>
</evidence>
<gene>
    <name evidence="2" type="ORF">AZI85_04330</name>
</gene>
<reference evidence="2 3" key="1">
    <citation type="submission" date="2016-03" db="EMBL/GenBank/DDBJ databases">
        <authorList>
            <person name="Ploux O."/>
        </authorList>
    </citation>
    <scope>NUCLEOTIDE SEQUENCE [LARGE SCALE GENOMIC DNA]</scope>
    <source>
        <strain evidence="2 3">BER2</strain>
    </source>
</reference>
<dbReference type="EMBL" id="LUKF01000014">
    <property type="protein sequence ID" value="KYG63266.1"/>
    <property type="molecule type" value="Genomic_DNA"/>
</dbReference>
<sequence>MKFVFRNDTLCNRLNFIVSDTWTCLERGEGEEEIANHGRSRVKSFSQETGAIGQQAPRIGEHEPKLHSKNQLQDAYDSPTLTPLFSLSSNDIVALESVSSGLLEPAASDSPRAWRFSWL</sequence>
<name>A0A150WI10_BDEBC</name>
<feature type="region of interest" description="Disordered" evidence="1">
    <location>
        <begin position="35"/>
        <end position="71"/>
    </location>
</feature>
<dbReference type="AlphaFoldDB" id="A0A150WI10"/>
<proteinExistence type="predicted"/>
<accession>A0A150WI10</accession>
<protein>
    <submittedName>
        <fullName evidence="2">Uncharacterized protein</fullName>
    </submittedName>
</protein>
<comment type="caution">
    <text evidence="2">The sequence shown here is derived from an EMBL/GenBank/DDBJ whole genome shotgun (WGS) entry which is preliminary data.</text>
</comment>
<dbReference type="Proteomes" id="UP000075391">
    <property type="component" value="Unassembled WGS sequence"/>
</dbReference>